<dbReference type="Pfam" id="PF01047">
    <property type="entry name" value="MarR"/>
    <property type="match status" value="1"/>
</dbReference>
<dbReference type="RefSeq" id="WP_115896440.1">
    <property type="nucleotide sequence ID" value="NZ_QUNG01000002.1"/>
</dbReference>
<dbReference type="PANTHER" id="PTHR35790:SF4">
    <property type="entry name" value="HTH-TYPE TRANSCRIPTIONAL REGULATOR PCHR"/>
    <property type="match status" value="1"/>
</dbReference>
<evidence type="ECO:0000313" key="5">
    <source>
        <dbReference type="EMBL" id="REG85656.1"/>
    </source>
</evidence>
<name>A0A3E0DT32_9GAMM</name>
<protein>
    <submittedName>
        <fullName evidence="5">MarR family transcriptional regulator</fullName>
    </submittedName>
</protein>
<comment type="caution">
    <text evidence="5">The sequence shown here is derived from an EMBL/GenBank/DDBJ whole genome shotgun (WGS) entry which is preliminary data.</text>
</comment>
<keyword evidence="1" id="KW-0805">Transcription regulation</keyword>
<dbReference type="InterPro" id="IPR036390">
    <property type="entry name" value="WH_DNA-bd_sf"/>
</dbReference>
<keyword evidence="6" id="KW-1185">Reference proteome</keyword>
<evidence type="ECO:0000256" key="1">
    <source>
        <dbReference type="ARBA" id="ARBA00023015"/>
    </source>
</evidence>
<feature type="domain" description="HTH marR-type" evidence="4">
    <location>
        <begin position="7"/>
        <end position="137"/>
    </location>
</feature>
<dbReference type="Gene3D" id="1.10.10.10">
    <property type="entry name" value="Winged helix-like DNA-binding domain superfamily/Winged helix DNA-binding domain"/>
    <property type="match status" value="1"/>
</dbReference>
<dbReference type="SMART" id="SM00347">
    <property type="entry name" value="HTH_MARR"/>
    <property type="match status" value="1"/>
</dbReference>
<dbReference type="PRINTS" id="PR00598">
    <property type="entry name" value="HTHMARR"/>
</dbReference>
<organism evidence="5 6">
    <name type="scientific">Marinomonas pollencensis</name>
    <dbReference type="NCBI Taxonomy" id="491954"/>
    <lineage>
        <taxon>Bacteria</taxon>
        <taxon>Pseudomonadati</taxon>
        <taxon>Pseudomonadota</taxon>
        <taxon>Gammaproteobacteria</taxon>
        <taxon>Oceanospirillales</taxon>
        <taxon>Oceanospirillaceae</taxon>
        <taxon>Marinomonas</taxon>
    </lineage>
</organism>
<dbReference type="SUPFAM" id="SSF46785">
    <property type="entry name" value="Winged helix' DNA-binding domain"/>
    <property type="match status" value="1"/>
</dbReference>
<reference evidence="5 6" key="1">
    <citation type="submission" date="2018-08" db="EMBL/GenBank/DDBJ databases">
        <title>Genomic Encyclopedia of Type Strains, Phase III (KMG-III): the genomes of soil and plant-associated and newly described type strains.</title>
        <authorList>
            <person name="Whitman W."/>
        </authorList>
    </citation>
    <scope>NUCLEOTIDE SEQUENCE [LARGE SCALE GENOMIC DNA]</scope>
    <source>
        <strain evidence="5 6">CECT 7375</strain>
    </source>
</reference>
<keyword evidence="2" id="KW-0238">DNA-binding</keyword>
<dbReference type="AlphaFoldDB" id="A0A3E0DT32"/>
<gene>
    <name evidence="5" type="ORF">DFP81_102189</name>
</gene>
<dbReference type="GO" id="GO:0003700">
    <property type="term" value="F:DNA-binding transcription factor activity"/>
    <property type="evidence" value="ECO:0007669"/>
    <property type="project" value="InterPro"/>
</dbReference>
<dbReference type="Proteomes" id="UP000256542">
    <property type="component" value="Unassembled WGS sequence"/>
</dbReference>
<evidence type="ECO:0000256" key="3">
    <source>
        <dbReference type="ARBA" id="ARBA00023163"/>
    </source>
</evidence>
<proteinExistence type="predicted"/>
<dbReference type="InterPro" id="IPR052067">
    <property type="entry name" value="Metal_resp_HTH_trans_reg"/>
</dbReference>
<dbReference type="GO" id="GO:0003677">
    <property type="term" value="F:DNA binding"/>
    <property type="evidence" value="ECO:0007669"/>
    <property type="project" value="UniProtKB-KW"/>
</dbReference>
<dbReference type="EMBL" id="QUNG01000002">
    <property type="protein sequence ID" value="REG85656.1"/>
    <property type="molecule type" value="Genomic_DNA"/>
</dbReference>
<dbReference type="InterPro" id="IPR036388">
    <property type="entry name" value="WH-like_DNA-bd_sf"/>
</dbReference>
<dbReference type="OrthoDB" id="6196575at2"/>
<sequence length="141" mass="16071">MSNHNSLETLFHLVHALKQQMHKQIEALNLTVTPMHVRAITIIAEQTPCTASDVAKFLNRDKAQITRLLSALISENLILKAANEKDKRSQCLLLTEQGECLLKQVKEVEKNIFNKMSKDISEEKLAEFQQMTRLLTGNLME</sequence>
<evidence type="ECO:0000313" key="6">
    <source>
        <dbReference type="Proteomes" id="UP000256542"/>
    </source>
</evidence>
<evidence type="ECO:0000256" key="2">
    <source>
        <dbReference type="ARBA" id="ARBA00023125"/>
    </source>
</evidence>
<dbReference type="PANTHER" id="PTHR35790">
    <property type="entry name" value="HTH-TYPE TRANSCRIPTIONAL REGULATOR PCHR"/>
    <property type="match status" value="1"/>
</dbReference>
<dbReference type="InterPro" id="IPR000835">
    <property type="entry name" value="HTH_MarR-typ"/>
</dbReference>
<keyword evidence="3" id="KW-0804">Transcription</keyword>
<evidence type="ECO:0000259" key="4">
    <source>
        <dbReference type="PROSITE" id="PS50995"/>
    </source>
</evidence>
<dbReference type="PROSITE" id="PS50995">
    <property type="entry name" value="HTH_MARR_2"/>
    <property type="match status" value="1"/>
</dbReference>
<accession>A0A3E0DT32</accession>